<proteinExistence type="predicted"/>
<accession>A0A016VJC0</accession>
<evidence type="ECO:0000313" key="2">
    <source>
        <dbReference type="Proteomes" id="UP000024635"/>
    </source>
</evidence>
<reference evidence="2" key="1">
    <citation type="journal article" date="2015" name="Nat. Genet.">
        <title>The genome and transcriptome of the zoonotic hookworm Ancylostoma ceylanicum identify infection-specific gene families.</title>
        <authorList>
            <person name="Schwarz E.M."/>
            <person name="Hu Y."/>
            <person name="Antoshechkin I."/>
            <person name="Miller M.M."/>
            <person name="Sternberg P.W."/>
            <person name="Aroian R.V."/>
        </authorList>
    </citation>
    <scope>NUCLEOTIDE SEQUENCE</scope>
    <source>
        <strain evidence="2">HY135</strain>
    </source>
</reference>
<dbReference type="EMBL" id="JARK01001344">
    <property type="protein sequence ID" value="EYC27704.1"/>
    <property type="molecule type" value="Genomic_DNA"/>
</dbReference>
<gene>
    <name evidence="1" type="primary">Acey_s0008.g14</name>
    <name evidence="1" type="ORF">Y032_0008g14</name>
</gene>
<protein>
    <submittedName>
        <fullName evidence="1">Uncharacterized protein</fullName>
    </submittedName>
</protein>
<evidence type="ECO:0000313" key="1">
    <source>
        <dbReference type="EMBL" id="EYC27704.1"/>
    </source>
</evidence>
<dbReference type="AlphaFoldDB" id="A0A016VJC0"/>
<dbReference type="Proteomes" id="UP000024635">
    <property type="component" value="Unassembled WGS sequence"/>
</dbReference>
<name>A0A016VJC0_9BILA</name>
<comment type="caution">
    <text evidence="1">The sequence shown here is derived from an EMBL/GenBank/DDBJ whole genome shotgun (WGS) entry which is preliminary data.</text>
</comment>
<keyword evidence="2" id="KW-1185">Reference proteome</keyword>
<organism evidence="1 2">
    <name type="scientific">Ancylostoma ceylanicum</name>
    <dbReference type="NCBI Taxonomy" id="53326"/>
    <lineage>
        <taxon>Eukaryota</taxon>
        <taxon>Metazoa</taxon>
        <taxon>Ecdysozoa</taxon>
        <taxon>Nematoda</taxon>
        <taxon>Chromadorea</taxon>
        <taxon>Rhabditida</taxon>
        <taxon>Rhabditina</taxon>
        <taxon>Rhabditomorpha</taxon>
        <taxon>Strongyloidea</taxon>
        <taxon>Ancylostomatidae</taxon>
        <taxon>Ancylostomatinae</taxon>
        <taxon>Ancylostoma</taxon>
    </lineage>
</organism>
<sequence length="72" mass="8024">MMEPRKCLLINLYVNYSQLQMSVDKSWGRGAGLSLSAARIQRGMQGRDAEENRAAVPALVYGQLELTIPILM</sequence>